<evidence type="ECO:0000256" key="1">
    <source>
        <dbReference type="SAM" id="MobiDB-lite"/>
    </source>
</evidence>
<evidence type="ECO:0000313" key="3">
    <source>
        <dbReference type="Proteomes" id="UP001595279"/>
    </source>
</evidence>
<feature type="compositionally biased region" description="Basic and acidic residues" evidence="1">
    <location>
        <begin position="17"/>
        <end position="26"/>
    </location>
</feature>
<name>A0ABV7CTR3_9BACI</name>
<sequence>MTSTHGKSAGGRGYQHHAREISRRAGESAARPGNRQEGGYIGRTAREIGRRARISAARSGNRQHSMDISITLGKSAGERGYRQHSDIIGNTANISPEARPSISSLHY</sequence>
<proteinExistence type="predicted"/>
<dbReference type="Proteomes" id="UP001595279">
    <property type="component" value="Unassembled WGS sequence"/>
</dbReference>
<evidence type="ECO:0000313" key="2">
    <source>
        <dbReference type="EMBL" id="MFC3039653.1"/>
    </source>
</evidence>
<reference evidence="3" key="1">
    <citation type="journal article" date="2019" name="Int. J. Syst. Evol. Microbiol.">
        <title>The Global Catalogue of Microorganisms (GCM) 10K type strain sequencing project: providing services to taxonomists for standard genome sequencing and annotation.</title>
        <authorList>
            <consortium name="The Broad Institute Genomics Platform"/>
            <consortium name="The Broad Institute Genome Sequencing Center for Infectious Disease"/>
            <person name="Wu L."/>
            <person name="Ma J."/>
        </authorList>
    </citation>
    <scope>NUCLEOTIDE SEQUENCE [LARGE SCALE GENOMIC DNA]</scope>
    <source>
        <strain evidence="3">KCTC 13128</strain>
    </source>
</reference>
<keyword evidence="3" id="KW-1185">Reference proteome</keyword>
<feature type="region of interest" description="Disordered" evidence="1">
    <location>
        <begin position="1"/>
        <end position="44"/>
    </location>
</feature>
<gene>
    <name evidence="2" type="ORF">ACFOGI_05260</name>
</gene>
<protein>
    <submittedName>
        <fullName evidence="2">Uncharacterized protein</fullName>
    </submittedName>
</protein>
<dbReference type="RefSeq" id="WP_390269521.1">
    <property type="nucleotide sequence ID" value="NZ_JBHRSA010000019.1"/>
</dbReference>
<organism evidence="2 3">
    <name type="scientific">Virgibacillus xinjiangensis</name>
    <dbReference type="NCBI Taxonomy" id="393090"/>
    <lineage>
        <taxon>Bacteria</taxon>
        <taxon>Bacillati</taxon>
        <taxon>Bacillota</taxon>
        <taxon>Bacilli</taxon>
        <taxon>Bacillales</taxon>
        <taxon>Bacillaceae</taxon>
        <taxon>Virgibacillus</taxon>
    </lineage>
</organism>
<comment type="caution">
    <text evidence="2">The sequence shown here is derived from an EMBL/GenBank/DDBJ whole genome shotgun (WGS) entry which is preliminary data.</text>
</comment>
<dbReference type="EMBL" id="JBHRSA010000019">
    <property type="protein sequence ID" value="MFC3039653.1"/>
    <property type="molecule type" value="Genomic_DNA"/>
</dbReference>
<accession>A0ABV7CTR3</accession>